<keyword evidence="4" id="KW-1185">Reference proteome</keyword>
<feature type="region of interest" description="Disordered" evidence="1">
    <location>
        <begin position="152"/>
        <end position="183"/>
    </location>
</feature>
<dbReference type="AlphaFoldDB" id="A0AAD2HZF7"/>
<feature type="compositionally biased region" description="Acidic residues" evidence="1">
    <location>
        <begin position="154"/>
        <end position="172"/>
    </location>
</feature>
<evidence type="ECO:0000256" key="1">
    <source>
        <dbReference type="SAM" id="MobiDB-lite"/>
    </source>
</evidence>
<dbReference type="InterPro" id="IPR000467">
    <property type="entry name" value="G_patch_dom"/>
</dbReference>
<organism evidence="3 4">
    <name type="scientific">Mycena citricolor</name>
    <dbReference type="NCBI Taxonomy" id="2018698"/>
    <lineage>
        <taxon>Eukaryota</taxon>
        <taxon>Fungi</taxon>
        <taxon>Dikarya</taxon>
        <taxon>Basidiomycota</taxon>
        <taxon>Agaricomycotina</taxon>
        <taxon>Agaricomycetes</taxon>
        <taxon>Agaricomycetidae</taxon>
        <taxon>Agaricales</taxon>
        <taxon>Marasmiineae</taxon>
        <taxon>Mycenaceae</taxon>
        <taxon>Mycena</taxon>
    </lineage>
</organism>
<reference evidence="3" key="1">
    <citation type="submission" date="2023-11" db="EMBL/GenBank/DDBJ databases">
        <authorList>
            <person name="De Vega J J."/>
            <person name="De Vega J J."/>
        </authorList>
    </citation>
    <scope>NUCLEOTIDE SEQUENCE</scope>
</reference>
<evidence type="ECO:0000313" key="4">
    <source>
        <dbReference type="Proteomes" id="UP001295794"/>
    </source>
</evidence>
<dbReference type="EMBL" id="CAVNYO010000478">
    <property type="protein sequence ID" value="CAK5284089.1"/>
    <property type="molecule type" value="Genomic_DNA"/>
</dbReference>
<proteinExistence type="predicted"/>
<dbReference type="GO" id="GO:0003676">
    <property type="term" value="F:nucleic acid binding"/>
    <property type="evidence" value="ECO:0007669"/>
    <property type="project" value="InterPro"/>
</dbReference>
<accession>A0AAD2HZF7</accession>
<dbReference type="Proteomes" id="UP001295794">
    <property type="component" value="Unassembled WGS sequence"/>
</dbReference>
<comment type="caution">
    <text evidence="3">The sequence shown here is derived from an EMBL/GenBank/DDBJ whole genome shotgun (WGS) entry which is preliminary data.</text>
</comment>
<feature type="region of interest" description="Disordered" evidence="1">
    <location>
        <begin position="40"/>
        <end position="67"/>
    </location>
</feature>
<protein>
    <recommendedName>
        <fullName evidence="2">G-patch domain-containing protein</fullName>
    </recommendedName>
</protein>
<dbReference type="PANTHER" id="PTHR20923:SF1">
    <property type="entry name" value="G PATCH DOMAIN AND ANKYRIN REPEAT-CONTAINING PROTEIN 1"/>
    <property type="match status" value="1"/>
</dbReference>
<feature type="domain" description="G-patch" evidence="2">
    <location>
        <begin position="120"/>
        <end position="140"/>
    </location>
</feature>
<gene>
    <name evidence="3" type="ORF">MYCIT1_LOCUS37105</name>
</gene>
<evidence type="ECO:0000259" key="2">
    <source>
        <dbReference type="PROSITE" id="PS50174"/>
    </source>
</evidence>
<name>A0AAD2HZF7_9AGAR</name>
<evidence type="ECO:0000313" key="3">
    <source>
        <dbReference type="EMBL" id="CAK5284089.1"/>
    </source>
</evidence>
<dbReference type="PROSITE" id="PS50174">
    <property type="entry name" value="G_PATCH"/>
    <property type="match status" value="1"/>
</dbReference>
<dbReference type="PANTHER" id="PTHR20923">
    <property type="entry name" value="BAT4 PROTEIN-RELATED"/>
    <property type="match status" value="1"/>
</dbReference>
<dbReference type="InterPro" id="IPR039146">
    <property type="entry name" value="GPANK1"/>
</dbReference>
<sequence>MGRGGTSDVQAKASPTASFCPCRVLVDITAIRAPGTSIELSGNCGKSLASDTHPLPRSSIKPPPPETRTKNNWFIQNVLSTQPVAAVAPPPTLADILARDPPPLPHEPQHSPPIWLAIGPSNKGYEMLQNRGWNEGEALGIGVLRANRMRPEPEVIDLTEPDRDPESDDYSEPEIASASGSSSRTALVTPIATVLKSDRLGIGLKAKTVGPYRASQKRVTHNAAAMLAHVKAAEELRKQKRRYGRGYRGHARQEKAQNRQRREMLAYLNEP</sequence>